<dbReference type="OrthoDB" id="1752359at2759"/>
<feature type="compositionally biased region" description="Polar residues" evidence="1">
    <location>
        <begin position="1"/>
        <end position="20"/>
    </location>
</feature>
<feature type="compositionally biased region" description="Polar residues" evidence="1">
    <location>
        <begin position="29"/>
        <end position="44"/>
    </location>
</feature>
<evidence type="ECO:0000313" key="3">
    <source>
        <dbReference type="EMBL" id="CAH9063813.1"/>
    </source>
</evidence>
<feature type="compositionally biased region" description="Basic residues" evidence="1">
    <location>
        <begin position="110"/>
        <end position="126"/>
    </location>
</feature>
<proteinExistence type="predicted"/>
<gene>
    <name evidence="3" type="ORF">CEURO_LOCUS2115</name>
</gene>
<dbReference type="EMBL" id="CAMAPE010000004">
    <property type="protein sequence ID" value="CAH9063813.1"/>
    <property type="molecule type" value="Genomic_DNA"/>
</dbReference>
<evidence type="ECO:0000259" key="2">
    <source>
        <dbReference type="Pfam" id="PF04195"/>
    </source>
</evidence>
<feature type="domain" description="Transposase (putative) gypsy type" evidence="2">
    <location>
        <begin position="191"/>
        <end position="257"/>
    </location>
</feature>
<dbReference type="InterPro" id="IPR007321">
    <property type="entry name" value="Transposase_28"/>
</dbReference>
<feature type="region of interest" description="Disordered" evidence="1">
    <location>
        <begin position="107"/>
        <end position="131"/>
    </location>
</feature>
<comment type="caution">
    <text evidence="3">The sequence shown here is derived from an EMBL/GenBank/DDBJ whole genome shotgun (WGS) entry which is preliminary data.</text>
</comment>
<evidence type="ECO:0000313" key="4">
    <source>
        <dbReference type="Proteomes" id="UP001152484"/>
    </source>
</evidence>
<keyword evidence="4" id="KW-1185">Reference proteome</keyword>
<dbReference type="Proteomes" id="UP001152484">
    <property type="component" value="Unassembled WGS sequence"/>
</dbReference>
<sequence length="311" mass="34266">MSSASDSQDISGEPSVQSETWSDEKSASGEASSNNDSAVAVEVQSNLRAEAEAECFEQEANDEELAIAIQTIEEEEEKERQRVTVAILSAVSSGAGTSRALRPVPLRAAPSKKKKTNVKASPRKKQAAADARKPIGIPEGYSFLNIAALALKTKADKAEYHLAQFYDGPSATVIESGPNDVLSHAPEGCFVVHMLSVTLGLRFPLHPFLVEYLNFVKLARCQLTPNNHSYIMGFLHLCRSSWVTPTLDLFFQSFNLCRGGHTNSEGFTTLQQIPEWRLFSEVPSSHKGRKDRFCYIRMAENPFPGPLRDNF</sequence>
<protein>
    <recommendedName>
        <fullName evidence="2">Transposase (putative) gypsy type domain-containing protein</fullName>
    </recommendedName>
</protein>
<reference evidence="3" key="1">
    <citation type="submission" date="2022-07" db="EMBL/GenBank/DDBJ databases">
        <authorList>
            <person name="Macas J."/>
            <person name="Novak P."/>
            <person name="Neumann P."/>
        </authorList>
    </citation>
    <scope>NUCLEOTIDE SEQUENCE</scope>
</reference>
<accession>A0A9P1DZ25</accession>
<organism evidence="3 4">
    <name type="scientific">Cuscuta europaea</name>
    <name type="common">European dodder</name>
    <dbReference type="NCBI Taxonomy" id="41803"/>
    <lineage>
        <taxon>Eukaryota</taxon>
        <taxon>Viridiplantae</taxon>
        <taxon>Streptophyta</taxon>
        <taxon>Embryophyta</taxon>
        <taxon>Tracheophyta</taxon>
        <taxon>Spermatophyta</taxon>
        <taxon>Magnoliopsida</taxon>
        <taxon>eudicotyledons</taxon>
        <taxon>Gunneridae</taxon>
        <taxon>Pentapetalae</taxon>
        <taxon>asterids</taxon>
        <taxon>lamiids</taxon>
        <taxon>Solanales</taxon>
        <taxon>Convolvulaceae</taxon>
        <taxon>Cuscuteae</taxon>
        <taxon>Cuscuta</taxon>
        <taxon>Cuscuta subgen. Cuscuta</taxon>
    </lineage>
</organism>
<name>A0A9P1DZ25_CUSEU</name>
<dbReference type="AlphaFoldDB" id="A0A9P1DZ25"/>
<dbReference type="Pfam" id="PF04195">
    <property type="entry name" value="Transposase_28"/>
    <property type="match status" value="1"/>
</dbReference>
<feature type="region of interest" description="Disordered" evidence="1">
    <location>
        <begin position="1"/>
        <end position="44"/>
    </location>
</feature>
<evidence type="ECO:0000256" key="1">
    <source>
        <dbReference type="SAM" id="MobiDB-lite"/>
    </source>
</evidence>